<keyword evidence="6 9" id="KW-1133">Transmembrane helix</keyword>
<dbReference type="EMBL" id="JACHMK010000001">
    <property type="protein sequence ID" value="MBB6334070.1"/>
    <property type="molecule type" value="Genomic_DNA"/>
</dbReference>
<evidence type="ECO:0000256" key="1">
    <source>
        <dbReference type="ARBA" id="ARBA00004370"/>
    </source>
</evidence>
<sequence length="96" mass="10487">MADSIADGAMAPKDRTKTGATRARGEAAPDEKKANVFKRIWIFITQVIAEMKKVVYPTGEETWTYFVVVVVFVAAIMAFTGLLDLGFGKLNALIFG</sequence>
<dbReference type="GO" id="GO:0005886">
    <property type="term" value="C:plasma membrane"/>
    <property type="evidence" value="ECO:0007669"/>
    <property type="project" value="UniProtKB-SubCell"/>
</dbReference>
<keyword evidence="2 9" id="KW-0813">Transport</keyword>
<keyword evidence="3 9" id="KW-1003">Cell membrane</keyword>
<evidence type="ECO:0000313" key="12">
    <source>
        <dbReference type="Proteomes" id="UP000617426"/>
    </source>
</evidence>
<keyword evidence="12" id="KW-1185">Reference proteome</keyword>
<feature type="compositionally biased region" description="Basic and acidic residues" evidence="10">
    <location>
        <begin position="12"/>
        <end position="30"/>
    </location>
</feature>
<dbReference type="AlphaFoldDB" id="A0A923IXF4"/>
<gene>
    <name evidence="9" type="primary">secE</name>
    <name evidence="11" type="ORF">HD592_000635</name>
</gene>
<dbReference type="GO" id="GO:0006605">
    <property type="term" value="P:protein targeting"/>
    <property type="evidence" value="ECO:0007669"/>
    <property type="project" value="UniProtKB-UniRule"/>
</dbReference>
<evidence type="ECO:0000256" key="3">
    <source>
        <dbReference type="ARBA" id="ARBA00022475"/>
    </source>
</evidence>
<dbReference type="GO" id="GO:0008320">
    <property type="term" value="F:protein transmembrane transporter activity"/>
    <property type="evidence" value="ECO:0007669"/>
    <property type="project" value="UniProtKB-UniRule"/>
</dbReference>
<dbReference type="InterPro" id="IPR038379">
    <property type="entry name" value="SecE_sf"/>
</dbReference>
<keyword evidence="5 9" id="KW-0653">Protein transport</keyword>
<keyword evidence="7 9" id="KW-0811">Translocation</keyword>
<reference evidence="11" key="1">
    <citation type="submission" date="2020-08" db="EMBL/GenBank/DDBJ databases">
        <title>Sequencing the genomes of 1000 actinobacteria strains.</title>
        <authorList>
            <person name="Klenk H.-P."/>
        </authorList>
    </citation>
    <scope>NUCLEOTIDE SEQUENCE</scope>
    <source>
        <strain evidence="11">DSM 10695</strain>
    </source>
</reference>
<dbReference type="Pfam" id="PF00584">
    <property type="entry name" value="SecE"/>
    <property type="match status" value="1"/>
</dbReference>
<dbReference type="Gene3D" id="1.20.5.1030">
    <property type="entry name" value="Preprotein translocase secy subunit"/>
    <property type="match status" value="1"/>
</dbReference>
<keyword evidence="8 9" id="KW-0472">Membrane</keyword>
<comment type="subunit">
    <text evidence="9">Component of the Sec protein translocase complex. Heterotrimer consisting of SecY, SecE and SecG subunits. The heterotrimers can form oligomers, although 1 heterotrimer is thought to be able to translocate proteins. Interacts with the ribosome. Interacts with SecDF, and other proteins may be involved. Interacts with SecA.</text>
</comment>
<dbReference type="GO" id="GO:0065002">
    <property type="term" value="P:intracellular protein transmembrane transport"/>
    <property type="evidence" value="ECO:0007669"/>
    <property type="project" value="UniProtKB-UniRule"/>
</dbReference>
<dbReference type="PANTHER" id="PTHR33910:SF1">
    <property type="entry name" value="PROTEIN TRANSLOCASE SUBUNIT SECE"/>
    <property type="match status" value="1"/>
</dbReference>
<dbReference type="PANTHER" id="PTHR33910">
    <property type="entry name" value="PROTEIN TRANSLOCASE SUBUNIT SECE"/>
    <property type="match status" value="1"/>
</dbReference>
<comment type="caution">
    <text evidence="11">The sequence shown here is derived from an EMBL/GenBank/DDBJ whole genome shotgun (WGS) entry which is preliminary data.</text>
</comment>
<evidence type="ECO:0000313" key="11">
    <source>
        <dbReference type="EMBL" id="MBB6334070.1"/>
    </source>
</evidence>
<evidence type="ECO:0000256" key="9">
    <source>
        <dbReference type="HAMAP-Rule" id="MF_00422"/>
    </source>
</evidence>
<dbReference type="Proteomes" id="UP000617426">
    <property type="component" value="Unassembled WGS sequence"/>
</dbReference>
<dbReference type="InterPro" id="IPR005807">
    <property type="entry name" value="SecE_bac"/>
</dbReference>
<evidence type="ECO:0000256" key="7">
    <source>
        <dbReference type="ARBA" id="ARBA00023010"/>
    </source>
</evidence>
<proteinExistence type="inferred from homology"/>
<evidence type="ECO:0000256" key="6">
    <source>
        <dbReference type="ARBA" id="ARBA00022989"/>
    </source>
</evidence>
<dbReference type="GO" id="GO:0043952">
    <property type="term" value="P:protein transport by the Sec complex"/>
    <property type="evidence" value="ECO:0007669"/>
    <property type="project" value="UniProtKB-UniRule"/>
</dbReference>
<dbReference type="RefSeq" id="WP_184451826.1">
    <property type="nucleotide sequence ID" value="NZ_JACHMK010000001.1"/>
</dbReference>
<dbReference type="HAMAP" id="MF_00422">
    <property type="entry name" value="SecE"/>
    <property type="match status" value="1"/>
</dbReference>
<evidence type="ECO:0000256" key="2">
    <source>
        <dbReference type="ARBA" id="ARBA00022448"/>
    </source>
</evidence>
<evidence type="ECO:0000256" key="8">
    <source>
        <dbReference type="ARBA" id="ARBA00023136"/>
    </source>
</evidence>
<dbReference type="GO" id="GO:0009306">
    <property type="term" value="P:protein secretion"/>
    <property type="evidence" value="ECO:0007669"/>
    <property type="project" value="UniProtKB-UniRule"/>
</dbReference>
<evidence type="ECO:0000256" key="5">
    <source>
        <dbReference type="ARBA" id="ARBA00022927"/>
    </source>
</evidence>
<feature type="region of interest" description="Disordered" evidence="10">
    <location>
        <begin position="1"/>
        <end position="30"/>
    </location>
</feature>
<comment type="subcellular location">
    <subcellularLocation>
        <location evidence="9">Cell membrane</location>
        <topology evidence="9">Single-pass membrane protein</topology>
    </subcellularLocation>
    <subcellularLocation>
        <location evidence="1">Membrane</location>
    </subcellularLocation>
</comment>
<evidence type="ECO:0000256" key="10">
    <source>
        <dbReference type="SAM" id="MobiDB-lite"/>
    </source>
</evidence>
<name>A0A923IXF4_9ACTO</name>
<dbReference type="InterPro" id="IPR001901">
    <property type="entry name" value="Translocase_SecE/Sec61-g"/>
</dbReference>
<organism evidence="11 12">
    <name type="scientific">Schaalia hyovaginalis</name>
    <dbReference type="NCBI Taxonomy" id="29316"/>
    <lineage>
        <taxon>Bacteria</taxon>
        <taxon>Bacillati</taxon>
        <taxon>Actinomycetota</taxon>
        <taxon>Actinomycetes</taxon>
        <taxon>Actinomycetales</taxon>
        <taxon>Actinomycetaceae</taxon>
        <taxon>Schaalia</taxon>
    </lineage>
</organism>
<protein>
    <recommendedName>
        <fullName evidence="9">Protein translocase subunit SecE</fullName>
    </recommendedName>
</protein>
<comment type="function">
    <text evidence="9">Essential subunit of the Sec protein translocation channel SecYEG. Clamps together the 2 halves of SecY. May contact the channel plug during translocation.</text>
</comment>
<comment type="similarity">
    <text evidence="9">Belongs to the SecE/SEC61-gamma family.</text>
</comment>
<evidence type="ECO:0000256" key="4">
    <source>
        <dbReference type="ARBA" id="ARBA00022692"/>
    </source>
</evidence>
<accession>A0A923IXF4</accession>
<keyword evidence="4 9" id="KW-0812">Transmembrane</keyword>
<dbReference type="NCBIfam" id="TIGR00964">
    <property type="entry name" value="secE_bact"/>
    <property type="match status" value="1"/>
</dbReference>
<feature type="transmembrane region" description="Helical" evidence="9">
    <location>
        <begin position="63"/>
        <end position="83"/>
    </location>
</feature>